<evidence type="ECO:0000256" key="1">
    <source>
        <dbReference type="ARBA" id="ARBA00022795"/>
    </source>
</evidence>
<dbReference type="Gene3D" id="1.20.58.300">
    <property type="entry name" value="FlgN-like"/>
    <property type="match status" value="1"/>
</dbReference>
<dbReference type="EMBL" id="PDOF01000003">
    <property type="protein sequence ID" value="PYZ95853.1"/>
    <property type="molecule type" value="Genomic_DNA"/>
</dbReference>
<dbReference type="RefSeq" id="WP_110521130.1">
    <property type="nucleotide sequence ID" value="NZ_PDOF01000003.1"/>
</dbReference>
<feature type="coiled-coil region" evidence="2">
    <location>
        <begin position="38"/>
        <end position="65"/>
    </location>
</feature>
<dbReference type="OrthoDB" id="2381500at2"/>
<dbReference type="Proteomes" id="UP000248066">
    <property type="component" value="Unassembled WGS sequence"/>
</dbReference>
<evidence type="ECO:0000256" key="2">
    <source>
        <dbReference type="SAM" id="Coils"/>
    </source>
</evidence>
<evidence type="ECO:0000313" key="4">
    <source>
        <dbReference type="EMBL" id="PYZ95853.1"/>
    </source>
</evidence>
<evidence type="ECO:0008006" key="6">
    <source>
        <dbReference type="Google" id="ProtNLM"/>
    </source>
</evidence>
<dbReference type="Pfam" id="PF05130">
    <property type="entry name" value="FlgN"/>
    <property type="match status" value="1"/>
</dbReference>
<evidence type="ECO:0000256" key="3">
    <source>
        <dbReference type="SAM" id="MobiDB-lite"/>
    </source>
</evidence>
<sequence length="162" mass="18005">MPGQLISLMQKLTVAYKELAAVAAVKSEMIVKGDAAELQVSVNNERTLNETAENLEKQLVDAGARYLNTQGIVKENATVSEILPYLPEEDGETIETLRTELLDSVQQFSERHEQNRRLLDESLRFVNMSLDAIVPKQHNGNYSSNGKEQAGTAKRALFDSRA</sequence>
<feature type="region of interest" description="Disordered" evidence="3">
    <location>
        <begin position="137"/>
        <end position="162"/>
    </location>
</feature>
<proteinExistence type="predicted"/>
<feature type="compositionally biased region" description="Polar residues" evidence="3">
    <location>
        <begin position="138"/>
        <end position="147"/>
    </location>
</feature>
<name>A0A2W0H243_9BACI</name>
<reference evidence="4 5" key="1">
    <citation type="submission" date="2017-10" db="EMBL/GenBank/DDBJ databases">
        <title>Bacillus sp. nov., a halophilic bacterium isolated from a Yangshapao Lake.</title>
        <authorList>
            <person name="Wang H."/>
        </authorList>
    </citation>
    <scope>NUCLEOTIDE SEQUENCE [LARGE SCALE GENOMIC DNA]</scope>
    <source>
        <strain evidence="4 5">YSP-3</strain>
    </source>
</reference>
<dbReference type="AlphaFoldDB" id="A0A2W0H243"/>
<dbReference type="InterPro" id="IPR007809">
    <property type="entry name" value="FlgN-like"/>
</dbReference>
<protein>
    <recommendedName>
        <fullName evidence="6">Flagellar protein FlgN</fullName>
    </recommendedName>
</protein>
<accession>A0A2W0H243</accession>
<keyword evidence="5" id="KW-1185">Reference proteome</keyword>
<keyword evidence="2" id="KW-0175">Coiled coil</keyword>
<dbReference type="SUPFAM" id="SSF140566">
    <property type="entry name" value="FlgN-like"/>
    <property type="match status" value="1"/>
</dbReference>
<evidence type="ECO:0000313" key="5">
    <source>
        <dbReference type="Proteomes" id="UP000248066"/>
    </source>
</evidence>
<dbReference type="GO" id="GO:0044780">
    <property type="term" value="P:bacterial-type flagellum assembly"/>
    <property type="evidence" value="ECO:0007669"/>
    <property type="project" value="InterPro"/>
</dbReference>
<organism evidence="4 5">
    <name type="scientific">Alteribacter lacisalsi</name>
    <dbReference type="NCBI Taxonomy" id="2045244"/>
    <lineage>
        <taxon>Bacteria</taxon>
        <taxon>Bacillati</taxon>
        <taxon>Bacillota</taxon>
        <taxon>Bacilli</taxon>
        <taxon>Bacillales</taxon>
        <taxon>Bacillaceae</taxon>
        <taxon>Alteribacter</taxon>
    </lineage>
</organism>
<comment type="caution">
    <text evidence="4">The sequence shown here is derived from an EMBL/GenBank/DDBJ whole genome shotgun (WGS) entry which is preliminary data.</text>
</comment>
<keyword evidence="1" id="KW-1005">Bacterial flagellum biogenesis</keyword>
<gene>
    <name evidence="4" type="ORF">CR205_15835</name>
</gene>
<dbReference type="InterPro" id="IPR036679">
    <property type="entry name" value="FlgN-like_sf"/>
</dbReference>